<protein>
    <submittedName>
        <fullName evidence="2">GNAT family N-acetyltransferase</fullName>
        <ecNumber evidence="2">2.3.1.-</ecNumber>
    </submittedName>
</protein>
<evidence type="ECO:0000259" key="1">
    <source>
        <dbReference type="PROSITE" id="PS51186"/>
    </source>
</evidence>
<proteinExistence type="predicted"/>
<dbReference type="Pfam" id="PF13508">
    <property type="entry name" value="Acetyltransf_7"/>
    <property type="match status" value="1"/>
</dbReference>
<dbReference type="InterPro" id="IPR000182">
    <property type="entry name" value="GNAT_dom"/>
</dbReference>
<dbReference type="SUPFAM" id="SSF55729">
    <property type="entry name" value="Acyl-CoA N-acyltransferases (Nat)"/>
    <property type="match status" value="1"/>
</dbReference>
<dbReference type="Gene3D" id="3.40.630.30">
    <property type="match status" value="1"/>
</dbReference>
<sequence>MIRMTNPNDFDGLMSLALASGLFEPEERDLLAQMIRFPGKDDVWFADDGDDGLHSQVKPAKPVSQLVGAAYMAPEKMTQGTWNLYWITVHPDCQRQGRGKAMLDHVRNWLTEKGQRMLIVETAGGDEFDYVRKFYANNGFEAEARIRDFYEAGVDKIVFRKLLGSEN</sequence>
<feature type="domain" description="N-acetyltransferase" evidence="1">
    <location>
        <begin position="1"/>
        <end position="164"/>
    </location>
</feature>
<dbReference type="EMBL" id="CP123443">
    <property type="protein sequence ID" value="WGK70413.1"/>
    <property type="molecule type" value="Genomic_DNA"/>
</dbReference>
<dbReference type="GO" id="GO:0016746">
    <property type="term" value="F:acyltransferase activity"/>
    <property type="evidence" value="ECO:0007669"/>
    <property type="project" value="UniProtKB-KW"/>
</dbReference>
<reference evidence="2 3" key="1">
    <citation type="submission" date="2023-04" db="EMBL/GenBank/DDBJ databases">
        <title>Spirochaete genome identified in red abalone sample constitutes a novel genus.</title>
        <authorList>
            <person name="Sharma S.P."/>
            <person name="Purcell C.M."/>
            <person name="Hyde J.R."/>
            <person name="Severin A.J."/>
        </authorList>
    </citation>
    <scope>NUCLEOTIDE SEQUENCE [LARGE SCALE GENOMIC DNA]</scope>
    <source>
        <strain evidence="2 3">SP-2023</strain>
    </source>
</reference>
<keyword evidence="3" id="KW-1185">Reference proteome</keyword>
<keyword evidence="2" id="KW-0808">Transferase</keyword>
<dbReference type="InterPro" id="IPR016181">
    <property type="entry name" value="Acyl_CoA_acyltransferase"/>
</dbReference>
<dbReference type="Proteomes" id="UP001228690">
    <property type="component" value="Chromosome"/>
</dbReference>
<dbReference type="CDD" id="cd04301">
    <property type="entry name" value="NAT_SF"/>
    <property type="match status" value="1"/>
</dbReference>
<dbReference type="PROSITE" id="PS51186">
    <property type="entry name" value="GNAT"/>
    <property type="match status" value="1"/>
</dbReference>
<evidence type="ECO:0000313" key="2">
    <source>
        <dbReference type="EMBL" id="WGK70413.1"/>
    </source>
</evidence>
<gene>
    <name evidence="2" type="ORF">P0082_05995</name>
</gene>
<dbReference type="RefSeq" id="WP_326928624.1">
    <property type="nucleotide sequence ID" value="NZ_CP123443.1"/>
</dbReference>
<organism evidence="2 3">
    <name type="scientific">Candidatus Haliotispira prima</name>
    <dbReference type="NCBI Taxonomy" id="3034016"/>
    <lineage>
        <taxon>Bacteria</taxon>
        <taxon>Pseudomonadati</taxon>
        <taxon>Spirochaetota</taxon>
        <taxon>Spirochaetia</taxon>
        <taxon>Spirochaetales</taxon>
        <taxon>Spirochaetaceae</taxon>
        <taxon>Candidatus Haliotispira</taxon>
    </lineage>
</organism>
<dbReference type="EC" id="2.3.1.-" evidence="2"/>
<evidence type="ECO:0000313" key="3">
    <source>
        <dbReference type="Proteomes" id="UP001228690"/>
    </source>
</evidence>
<keyword evidence="2" id="KW-0012">Acyltransferase</keyword>
<accession>A0ABY8MKL3</accession>
<name>A0ABY8MKL3_9SPIO</name>